<dbReference type="InParanoid" id="A0A0R0GFJ3"/>
<gene>
    <name evidence="2" type="ORF">GLYMA_14G204800</name>
</gene>
<evidence type="ECO:0000256" key="1">
    <source>
        <dbReference type="SAM" id="Phobius"/>
    </source>
</evidence>
<reference evidence="2 3" key="1">
    <citation type="journal article" date="2010" name="Nature">
        <title>Genome sequence of the palaeopolyploid soybean.</title>
        <authorList>
            <person name="Schmutz J."/>
            <person name="Cannon S.B."/>
            <person name="Schlueter J."/>
            <person name="Ma J."/>
            <person name="Mitros T."/>
            <person name="Nelson W."/>
            <person name="Hyten D.L."/>
            <person name="Song Q."/>
            <person name="Thelen J.J."/>
            <person name="Cheng J."/>
            <person name="Xu D."/>
            <person name="Hellsten U."/>
            <person name="May G.D."/>
            <person name="Yu Y."/>
            <person name="Sakurai T."/>
            <person name="Umezawa T."/>
            <person name="Bhattacharyya M.K."/>
            <person name="Sandhu D."/>
            <person name="Valliyodan B."/>
            <person name="Lindquist E."/>
            <person name="Peto M."/>
            <person name="Grant D."/>
            <person name="Shu S."/>
            <person name="Goodstein D."/>
            <person name="Barry K."/>
            <person name="Futrell-Griggs M."/>
            <person name="Abernathy B."/>
            <person name="Du J."/>
            <person name="Tian Z."/>
            <person name="Zhu L."/>
            <person name="Gill N."/>
            <person name="Joshi T."/>
            <person name="Libault M."/>
            <person name="Sethuraman A."/>
            <person name="Zhang X.-C."/>
            <person name="Shinozaki K."/>
            <person name="Nguyen H.T."/>
            <person name="Wing R.A."/>
            <person name="Cregan P."/>
            <person name="Specht J."/>
            <person name="Grimwood J."/>
            <person name="Rokhsar D."/>
            <person name="Stacey G."/>
            <person name="Shoemaker R.C."/>
            <person name="Jackson S.A."/>
        </authorList>
    </citation>
    <scope>NUCLEOTIDE SEQUENCE [LARGE SCALE GENOMIC DNA]</scope>
    <source>
        <strain evidence="3">cv. Williams 82</strain>
        <tissue evidence="2">Callus</tissue>
    </source>
</reference>
<accession>A0A0R0GFJ3</accession>
<keyword evidence="1" id="KW-0472">Membrane</keyword>
<reference evidence="2" key="3">
    <citation type="submission" date="2018-07" db="EMBL/GenBank/DDBJ databases">
        <title>WGS assembly of Glycine max.</title>
        <authorList>
            <person name="Schmutz J."/>
            <person name="Cannon S."/>
            <person name="Schlueter J."/>
            <person name="Ma J."/>
            <person name="Mitros T."/>
            <person name="Nelson W."/>
            <person name="Hyten D."/>
            <person name="Song Q."/>
            <person name="Thelen J."/>
            <person name="Cheng J."/>
            <person name="Xu D."/>
            <person name="Hellsten U."/>
            <person name="May G."/>
            <person name="Yu Y."/>
            <person name="Sakurai T."/>
            <person name="Umezawa T."/>
            <person name="Bhattacharyya M."/>
            <person name="Sandhu D."/>
            <person name="Valliyodan B."/>
            <person name="Lindquist E."/>
            <person name="Peto M."/>
            <person name="Grant D."/>
            <person name="Shu S."/>
            <person name="Goodstein D."/>
            <person name="Barry K."/>
            <person name="Futrell-Griggs M."/>
            <person name="Abernathy B."/>
            <person name="Du J."/>
            <person name="Tian Z."/>
            <person name="Zhu L."/>
            <person name="Gill N."/>
            <person name="Joshi T."/>
            <person name="Libault M."/>
            <person name="Sethuraman A."/>
            <person name="Zhang X."/>
            <person name="Shinozaki K."/>
            <person name="Nguyen H."/>
            <person name="Wing R."/>
            <person name="Cregan P."/>
            <person name="Specht J."/>
            <person name="Grimwood J."/>
            <person name="Rokhsar D."/>
            <person name="Stacey G."/>
            <person name="Shoemaker R."/>
            <person name="Jackson S."/>
        </authorList>
    </citation>
    <scope>NUCLEOTIDE SEQUENCE</scope>
    <source>
        <tissue evidence="2">Callus</tissue>
    </source>
</reference>
<dbReference type="EnsemblPlants" id="KRH17194">
    <property type="protein sequence ID" value="KRH17194"/>
    <property type="gene ID" value="GLYMA_14G204800"/>
</dbReference>
<keyword evidence="4" id="KW-1185">Reference proteome</keyword>
<reference evidence="3" key="2">
    <citation type="submission" date="2018-02" db="UniProtKB">
        <authorList>
            <consortium name="EnsemblPlants"/>
        </authorList>
    </citation>
    <scope>IDENTIFICATION</scope>
    <source>
        <strain evidence="3">Williams 82</strain>
    </source>
</reference>
<dbReference type="Proteomes" id="UP000008827">
    <property type="component" value="Chromosome 14"/>
</dbReference>
<sequence>MVKILCFKIINLNIVIIDIYLLLQSFLFIKNLLPCGTTKLETPIASKMLRIFFRFCISPTNLDSTRKFKHNPETKQVKNLQTLQISANGATSQQQRVSSNLNQSLERKRCKM</sequence>
<dbReference type="EMBL" id="CM000847">
    <property type="protein sequence ID" value="KRH17194.1"/>
    <property type="molecule type" value="Genomic_DNA"/>
</dbReference>
<keyword evidence="1" id="KW-0812">Transmembrane</keyword>
<name>A0A0R0GFJ3_SOYBN</name>
<organism evidence="2">
    <name type="scientific">Glycine max</name>
    <name type="common">Soybean</name>
    <name type="synonym">Glycine hispida</name>
    <dbReference type="NCBI Taxonomy" id="3847"/>
    <lineage>
        <taxon>Eukaryota</taxon>
        <taxon>Viridiplantae</taxon>
        <taxon>Streptophyta</taxon>
        <taxon>Embryophyta</taxon>
        <taxon>Tracheophyta</taxon>
        <taxon>Spermatophyta</taxon>
        <taxon>Magnoliopsida</taxon>
        <taxon>eudicotyledons</taxon>
        <taxon>Gunneridae</taxon>
        <taxon>Pentapetalae</taxon>
        <taxon>rosids</taxon>
        <taxon>fabids</taxon>
        <taxon>Fabales</taxon>
        <taxon>Fabaceae</taxon>
        <taxon>Papilionoideae</taxon>
        <taxon>50 kb inversion clade</taxon>
        <taxon>NPAAA clade</taxon>
        <taxon>indigoferoid/millettioid clade</taxon>
        <taxon>Phaseoleae</taxon>
        <taxon>Glycine</taxon>
        <taxon>Glycine subgen. Soja</taxon>
    </lineage>
</organism>
<evidence type="ECO:0000313" key="2">
    <source>
        <dbReference type="EMBL" id="KRH17194.1"/>
    </source>
</evidence>
<dbReference type="AlphaFoldDB" id="A0A0R0GFJ3"/>
<proteinExistence type="predicted"/>
<evidence type="ECO:0000313" key="3">
    <source>
        <dbReference type="EnsemblPlants" id="KRH17194"/>
    </source>
</evidence>
<keyword evidence="1" id="KW-1133">Transmembrane helix</keyword>
<dbReference type="Gramene" id="KRH17194">
    <property type="protein sequence ID" value="KRH17194"/>
    <property type="gene ID" value="GLYMA_14G204800"/>
</dbReference>
<protein>
    <submittedName>
        <fullName evidence="2 3">Uncharacterized protein</fullName>
    </submittedName>
</protein>
<evidence type="ECO:0000313" key="4">
    <source>
        <dbReference type="Proteomes" id="UP000008827"/>
    </source>
</evidence>
<feature type="transmembrane region" description="Helical" evidence="1">
    <location>
        <begin position="12"/>
        <end position="29"/>
    </location>
</feature>